<comment type="caution">
    <text evidence="9">The sequence shown here is derived from an EMBL/GenBank/DDBJ whole genome shotgun (WGS) entry which is preliminary data.</text>
</comment>
<dbReference type="SMART" id="SM01057">
    <property type="entry name" value="Carb_anhydrase"/>
    <property type="match status" value="1"/>
</dbReference>
<evidence type="ECO:0000313" key="9">
    <source>
        <dbReference type="EMBL" id="KAF5660538.1"/>
    </source>
</evidence>
<dbReference type="PROSITE" id="PS51144">
    <property type="entry name" value="ALPHA_CA_2"/>
    <property type="match status" value="1"/>
</dbReference>
<organism evidence="9 10">
    <name type="scientific">Fusarium heterosporum</name>
    <dbReference type="NCBI Taxonomy" id="42747"/>
    <lineage>
        <taxon>Eukaryota</taxon>
        <taxon>Fungi</taxon>
        <taxon>Dikarya</taxon>
        <taxon>Ascomycota</taxon>
        <taxon>Pezizomycotina</taxon>
        <taxon>Sordariomycetes</taxon>
        <taxon>Hypocreomycetidae</taxon>
        <taxon>Hypocreales</taxon>
        <taxon>Nectriaceae</taxon>
        <taxon>Fusarium</taxon>
        <taxon>Fusarium heterosporum species complex</taxon>
    </lineage>
</organism>
<comment type="catalytic activity">
    <reaction evidence="6">
        <text>hydrogencarbonate + H(+) = CO2 + H2O</text>
        <dbReference type="Rhea" id="RHEA:10748"/>
        <dbReference type="ChEBI" id="CHEBI:15377"/>
        <dbReference type="ChEBI" id="CHEBI:15378"/>
        <dbReference type="ChEBI" id="CHEBI:16526"/>
        <dbReference type="ChEBI" id="CHEBI:17544"/>
        <dbReference type="EC" id="4.2.1.1"/>
    </reaction>
</comment>
<evidence type="ECO:0000259" key="8">
    <source>
        <dbReference type="PROSITE" id="PS51144"/>
    </source>
</evidence>
<sequence length="347" mass="36163">MAGSIALQLLLLGSFASEALASCAYGTLLQPRAEGGAVEVNTFGYTGKIGPTNWVGLDPAANALCSTGVNQSPIDMVAGANAIIPAAQLGLSIPDMIEGTEFENLGTTVEVVAGQGTMRFANTSFTLQQFHFHLPSEHLDAGKSMAMEMHMVWQSEDAKIAVVGVFIDVDDGAGGSPAGNSTSAPAPVATPAARKRDGFIKMVRKSDVHAYDEAHDHTHEKRQLPGVGGTFFHVNAPTTAATTPSSLLETVFGSVGEISEPGTLTKTKSLNMAELVNILAAGSFQTYEGSLTTPPCSEGVRWLVSDQKLSIKTSTFHSVQSVIGFNSRFPQGSLGEPNALAGLVAKA</sequence>
<keyword evidence="5" id="KW-0456">Lyase</keyword>
<dbReference type="Pfam" id="PF00194">
    <property type="entry name" value="Carb_anhydrase"/>
    <property type="match status" value="2"/>
</dbReference>
<dbReference type="EMBL" id="JAAGWQ010000195">
    <property type="protein sequence ID" value="KAF5660538.1"/>
    <property type="molecule type" value="Genomic_DNA"/>
</dbReference>
<dbReference type="InterPro" id="IPR023561">
    <property type="entry name" value="Carbonic_anhydrase_a-class"/>
</dbReference>
<evidence type="ECO:0000313" key="10">
    <source>
        <dbReference type="Proteomes" id="UP000567885"/>
    </source>
</evidence>
<dbReference type="InterPro" id="IPR041891">
    <property type="entry name" value="Alpha_CA_prokaryot-like"/>
</dbReference>
<evidence type="ECO:0000256" key="7">
    <source>
        <dbReference type="SAM" id="SignalP"/>
    </source>
</evidence>
<dbReference type="GO" id="GO:0008270">
    <property type="term" value="F:zinc ion binding"/>
    <property type="evidence" value="ECO:0007669"/>
    <property type="project" value="InterPro"/>
</dbReference>
<feature type="chain" id="PRO_5034970395" description="carbonic anhydrase" evidence="7">
    <location>
        <begin position="22"/>
        <end position="347"/>
    </location>
</feature>
<evidence type="ECO:0000256" key="6">
    <source>
        <dbReference type="ARBA" id="ARBA00048348"/>
    </source>
</evidence>
<dbReference type="PANTHER" id="PTHR18952:SF265">
    <property type="entry name" value="CARBONIC ANHYDRASE"/>
    <property type="match status" value="1"/>
</dbReference>
<dbReference type="OrthoDB" id="429145at2759"/>
<accession>A0A8H5SZS2</accession>
<dbReference type="GO" id="GO:0004089">
    <property type="term" value="F:carbonate dehydratase activity"/>
    <property type="evidence" value="ECO:0007669"/>
    <property type="project" value="UniProtKB-EC"/>
</dbReference>
<dbReference type="EC" id="4.2.1.1" evidence="2"/>
<keyword evidence="4" id="KW-0862">Zinc</keyword>
<proteinExistence type="inferred from homology"/>
<comment type="similarity">
    <text evidence="1">Belongs to the alpha-carbonic anhydrase family.</text>
</comment>
<evidence type="ECO:0000256" key="2">
    <source>
        <dbReference type="ARBA" id="ARBA00012925"/>
    </source>
</evidence>
<dbReference type="InterPro" id="IPR001148">
    <property type="entry name" value="CA_dom"/>
</dbReference>
<keyword evidence="10" id="KW-1185">Reference proteome</keyword>
<dbReference type="CDD" id="cd03124">
    <property type="entry name" value="alpha_CA_prokaryotic_like"/>
    <property type="match status" value="1"/>
</dbReference>
<evidence type="ECO:0000256" key="5">
    <source>
        <dbReference type="ARBA" id="ARBA00023239"/>
    </source>
</evidence>
<evidence type="ECO:0000256" key="1">
    <source>
        <dbReference type="ARBA" id="ARBA00010718"/>
    </source>
</evidence>
<dbReference type="PANTHER" id="PTHR18952">
    <property type="entry name" value="CARBONIC ANHYDRASE"/>
    <property type="match status" value="1"/>
</dbReference>
<evidence type="ECO:0000256" key="4">
    <source>
        <dbReference type="ARBA" id="ARBA00022833"/>
    </source>
</evidence>
<name>A0A8H5SZS2_FUSHE</name>
<gene>
    <name evidence="9" type="ORF">FHETE_8878</name>
</gene>
<keyword evidence="7" id="KW-0732">Signal</keyword>
<dbReference type="AlphaFoldDB" id="A0A8H5SZS2"/>
<keyword evidence="3" id="KW-0479">Metal-binding</keyword>
<evidence type="ECO:0000256" key="3">
    <source>
        <dbReference type="ARBA" id="ARBA00022723"/>
    </source>
</evidence>
<dbReference type="Gene3D" id="3.10.200.10">
    <property type="entry name" value="Alpha carbonic anhydrase"/>
    <property type="match status" value="1"/>
</dbReference>
<dbReference type="Proteomes" id="UP000567885">
    <property type="component" value="Unassembled WGS sequence"/>
</dbReference>
<feature type="signal peptide" evidence="7">
    <location>
        <begin position="1"/>
        <end position="21"/>
    </location>
</feature>
<protein>
    <recommendedName>
        <fullName evidence="2">carbonic anhydrase</fullName>
        <ecNumber evidence="2">4.2.1.1</ecNumber>
    </recommendedName>
</protein>
<dbReference type="SUPFAM" id="SSF51069">
    <property type="entry name" value="Carbonic anhydrase"/>
    <property type="match status" value="1"/>
</dbReference>
<feature type="domain" description="Alpha-carbonic anhydrase" evidence="8">
    <location>
        <begin position="41"/>
        <end position="347"/>
    </location>
</feature>
<reference evidence="9 10" key="1">
    <citation type="submission" date="2020-05" db="EMBL/GenBank/DDBJ databases">
        <title>Identification and distribution of gene clusters putatively required for synthesis of sphingolipid metabolism inhibitors in phylogenetically diverse species of the filamentous fungus Fusarium.</title>
        <authorList>
            <person name="Kim H.-S."/>
            <person name="Busman M."/>
            <person name="Brown D.W."/>
            <person name="Divon H."/>
            <person name="Uhlig S."/>
            <person name="Proctor R.H."/>
        </authorList>
    </citation>
    <scope>NUCLEOTIDE SEQUENCE [LARGE SCALE GENOMIC DNA]</scope>
    <source>
        <strain evidence="9 10">NRRL 20693</strain>
    </source>
</reference>
<dbReference type="InterPro" id="IPR036398">
    <property type="entry name" value="CA_dom_sf"/>
</dbReference>